<dbReference type="InterPro" id="IPR013103">
    <property type="entry name" value="RVT_2"/>
</dbReference>
<gene>
    <name evidence="3" type="primary">POLX_2454</name>
    <name evidence="3" type="ORF">CK203_044519</name>
</gene>
<dbReference type="PANTHER" id="PTHR11439:SF491">
    <property type="entry name" value="INTEGRASE CATALYTIC DOMAIN-CONTAINING PROTEIN"/>
    <property type="match status" value="1"/>
</dbReference>
<reference evidence="3 4" key="1">
    <citation type="journal article" date="2018" name="PLoS Genet.">
        <title>Population sequencing reveals clonal diversity and ancestral inbreeding in the grapevine cultivar Chardonnay.</title>
        <authorList>
            <person name="Roach M.J."/>
            <person name="Johnson D.L."/>
            <person name="Bohlmann J."/>
            <person name="van Vuuren H.J."/>
            <person name="Jones S.J."/>
            <person name="Pretorius I.S."/>
            <person name="Schmidt S.A."/>
            <person name="Borneman A.R."/>
        </authorList>
    </citation>
    <scope>NUCLEOTIDE SEQUENCE [LARGE SCALE GENOMIC DNA]</scope>
    <source>
        <strain evidence="4">cv. Chardonnay</strain>
        <tissue evidence="3">Leaf</tissue>
    </source>
</reference>
<proteinExistence type="predicted"/>
<dbReference type="InterPro" id="IPR043502">
    <property type="entry name" value="DNA/RNA_pol_sf"/>
</dbReference>
<evidence type="ECO:0000256" key="1">
    <source>
        <dbReference type="SAM" id="MobiDB-lite"/>
    </source>
</evidence>
<evidence type="ECO:0000313" key="4">
    <source>
        <dbReference type="Proteomes" id="UP000288805"/>
    </source>
</evidence>
<organism evidence="3 4">
    <name type="scientific">Vitis vinifera</name>
    <name type="common">Grape</name>
    <dbReference type="NCBI Taxonomy" id="29760"/>
    <lineage>
        <taxon>Eukaryota</taxon>
        <taxon>Viridiplantae</taxon>
        <taxon>Streptophyta</taxon>
        <taxon>Embryophyta</taxon>
        <taxon>Tracheophyta</taxon>
        <taxon>Spermatophyta</taxon>
        <taxon>Magnoliopsida</taxon>
        <taxon>eudicotyledons</taxon>
        <taxon>Gunneridae</taxon>
        <taxon>Pentapetalae</taxon>
        <taxon>rosids</taxon>
        <taxon>Vitales</taxon>
        <taxon>Vitaceae</taxon>
        <taxon>Viteae</taxon>
        <taxon>Vitis</taxon>
    </lineage>
</organism>
<evidence type="ECO:0000313" key="3">
    <source>
        <dbReference type="EMBL" id="RVW81648.1"/>
    </source>
</evidence>
<dbReference type="Pfam" id="PF07727">
    <property type="entry name" value="RVT_2"/>
    <property type="match status" value="1"/>
</dbReference>
<accession>A0A438HB19</accession>
<dbReference type="CDD" id="cd09272">
    <property type="entry name" value="RNase_HI_RT_Ty1"/>
    <property type="match status" value="1"/>
</dbReference>
<protein>
    <submittedName>
        <fullName evidence="3">Retrovirus-related Pol polyprotein from transposon TNT 1-94</fullName>
    </submittedName>
</protein>
<feature type="domain" description="Reverse transcriptase Ty1/copia-type" evidence="2">
    <location>
        <begin position="3"/>
        <end position="107"/>
    </location>
</feature>
<sequence>MLDIGFNRSSHDGCVYFKLTEDSMVYLLLYVDDMLVACKEKRHLEQVKEMLKAEFEMKDLGSAKRILGMEIERDRSKRVLRLSQNSYISKVLSRFEMNNVKTMSTPLGQHFRLSITQAPETHEEKRFMERIPYASMVGSVMYTMVCSRPDLAYAVSMISRYMSCPGKSHWQAVKWFFQYLAGTRSLGLVYGGNSQLGTQLQGFVDVDYAGNIDTRKSLTGYVFTVFGGAVSWKANLQSVVALSTTEAEYMAMTEAVKEAIWLKGITEELAMYRGKVVVYCDNQSAIHLAKNQSFHERSKHIDVRLHFVRDIIAAGEIGVGKIAEDFPLGKVLRPEGSSDTCQLNRVQSLETRKGGIQLYRTESKKQKERALQIHNHSCLILVPREVLANWLFSLLVSALTIPSSRLVLLQHFMNLGGSCAVCVEIGQATRWHTEVLWREYPIACEPRLNHSSKGSDAMSQFIRIVVHILEGQSPKSDPKEPLKVYCFVLEYGEEDCKLRRPISDVDFDDGQSQGSSQATIIAQAVEEHFVSQLCSIAPANAHAERQTRSSKLQHSQQLDVPLSNDSQPLLDPLLRRRISGWSIKPQILDPQNQFYDLGHAIGLQRLNMKTTRKNALQLIWPLFHSWSLMMGIRSKVETELQGMGDIYYVGVVAARGLTEDYIPGLDFVDPFFGCLRAELLPVPVLPPDLLQRGRQALLKIENVAKLCNALAVLSTIRYYAAGCADLLQEDITDQSEKQPDDLRFLQFTSGSTDYAEGKSGCCCRSGFAHDAHPENRLGNLFMASGMVYVHISVKALKLLAVKGVEELARLNGYLSGTLHGDSSEPSQQQFDQHQQPLIQGDRYG</sequence>
<name>A0A438HB19_VITVI</name>
<feature type="region of interest" description="Disordered" evidence="1">
    <location>
        <begin position="818"/>
        <end position="844"/>
    </location>
</feature>
<feature type="compositionally biased region" description="Low complexity" evidence="1">
    <location>
        <begin position="827"/>
        <end position="844"/>
    </location>
</feature>
<dbReference type="InterPro" id="IPR042099">
    <property type="entry name" value="ANL_N_sf"/>
</dbReference>
<comment type="caution">
    <text evidence="3">The sequence shown here is derived from an EMBL/GenBank/DDBJ whole genome shotgun (WGS) entry which is preliminary data.</text>
</comment>
<dbReference type="AlphaFoldDB" id="A0A438HB19"/>
<dbReference type="EMBL" id="QGNW01000250">
    <property type="protein sequence ID" value="RVW81648.1"/>
    <property type="molecule type" value="Genomic_DNA"/>
</dbReference>
<dbReference type="Proteomes" id="UP000288805">
    <property type="component" value="Unassembled WGS sequence"/>
</dbReference>
<evidence type="ECO:0000259" key="2">
    <source>
        <dbReference type="Pfam" id="PF07727"/>
    </source>
</evidence>
<dbReference type="Gene3D" id="3.40.50.12780">
    <property type="entry name" value="N-terminal domain of ligase-like"/>
    <property type="match status" value="1"/>
</dbReference>
<dbReference type="PANTHER" id="PTHR11439">
    <property type="entry name" value="GAG-POL-RELATED RETROTRANSPOSON"/>
    <property type="match status" value="1"/>
</dbReference>
<dbReference type="SUPFAM" id="SSF56672">
    <property type="entry name" value="DNA/RNA polymerases"/>
    <property type="match status" value="1"/>
</dbReference>